<keyword evidence="3" id="KW-1185">Reference proteome</keyword>
<feature type="compositionally biased region" description="Low complexity" evidence="1">
    <location>
        <begin position="103"/>
        <end position="118"/>
    </location>
</feature>
<feature type="compositionally biased region" description="Polar residues" evidence="1">
    <location>
        <begin position="40"/>
        <end position="52"/>
    </location>
</feature>
<feature type="compositionally biased region" description="Polar residues" evidence="1">
    <location>
        <begin position="77"/>
        <end position="98"/>
    </location>
</feature>
<evidence type="ECO:0000313" key="3">
    <source>
        <dbReference type="Proteomes" id="UP001295740"/>
    </source>
</evidence>
<proteinExistence type="predicted"/>
<comment type="caution">
    <text evidence="2">The sequence shown here is derived from an EMBL/GenBank/DDBJ whole genome shotgun (WGS) entry which is preliminary data.</text>
</comment>
<organism evidence="2 3">
    <name type="scientific">Anthostomella pinea</name>
    <dbReference type="NCBI Taxonomy" id="933095"/>
    <lineage>
        <taxon>Eukaryota</taxon>
        <taxon>Fungi</taxon>
        <taxon>Dikarya</taxon>
        <taxon>Ascomycota</taxon>
        <taxon>Pezizomycotina</taxon>
        <taxon>Sordariomycetes</taxon>
        <taxon>Xylariomycetidae</taxon>
        <taxon>Xylariales</taxon>
        <taxon>Xylariaceae</taxon>
        <taxon>Anthostomella</taxon>
    </lineage>
</organism>
<dbReference type="EMBL" id="CAUWAG010000010">
    <property type="protein sequence ID" value="CAJ2507406.1"/>
    <property type="molecule type" value="Genomic_DNA"/>
</dbReference>
<reference evidence="2" key="1">
    <citation type="submission" date="2023-10" db="EMBL/GenBank/DDBJ databases">
        <authorList>
            <person name="Hackl T."/>
        </authorList>
    </citation>
    <scope>NUCLEOTIDE SEQUENCE</scope>
</reference>
<dbReference type="AlphaFoldDB" id="A0AAI8VMZ7"/>
<protein>
    <submittedName>
        <fullName evidence="2">Uu.00g085920.m01.CDS01</fullName>
    </submittedName>
</protein>
<dbReference type="Proteomes" id="UP001295740">
    <property type="component" value="Unassembled WGS sequence"/>
</dbReference>
<evidence type="ECO:0000256" key="1">
    <source>
        <dbReference type="SAM" id="MobiDB-lite"/>
    </source>
</evidence>
<gene>
    <name evidence="2" type="ORF">KHLLAP_LOCUS7874</name>
</gene>
<evidence type="ECO:0000313" key="2">
    <source>
        <dbReference type="EMBL" id="CAJ2507406.1"/>
    </source>
</evidence>
<name>A0AAI8VMZ7_9PEZI</name>
<sequence length="453" mass="49027">MESAIDMSCDQIRCTGDRSGCSRPRTPETSIDPTILDGTRSLSEQKNATQLQGERKQPHRDGRSKKNRRQQDRCANGKSQSQPSTRGSISVSETTQHQPPALTPSQTSGSAASSAPTPTGIVEFELSGTYAQTELGEDSGMADVSDFSLAADVDWEQGLGDGGMFLKDTDSNGALASDLADTSMAPLDLEQWLSSSPIMNGAAELDHCVDLLPETSLFSFSKSQTPAEMSSITPSANAARSCLARHADIDITTLPGFGGGSGEDPSVSRPNPEEMVTAARGDSQASGGCKCLQRIVILIDEMDLRIAATPADHVGNLDWELWSHKDAVKHGESMFACRMCSTRVENMMLLSFLTDRLALLCERIVRTYSELRLGQVRVAMGKSMGLSYKAIRFGDYEVDSPAEWEMILKPLIVLQLKALKALVDKVELSKRAQRKSSRATKDKVRGLIEIMGS</sequence>
<accession>A0AAI8VMZ7</accession>
<feature type="region of interest" description="Disordered" evidence="1">
    <location>
        <begin position="1"/>
        <end position="118"/>
    </location>
</feature>